<comment type="caution">
    <text evidence="2">The sequence shown here is derived from an EMBL/GenBank/DDBJ whole genome shotgun (WGS) entry which is preliminary data.</text>
</comment>
<gene>
    <name evidence="2" type="ORF">NE237_032339</name>
</gene>
<proteinExistence type="predicted"/>
<dbReference type="Proteomes" id="UP001141806">
    <property type="component" value="Unassembled WGS sequence"/>
</dbReference>
<accession>A0A9Q0L2X5</accession>
<feature type="region of interest" description="Disordered" evidence="1">
    <location>
        <begin position="76"/>
        <end position="99"/>
    </location>
</feature>
<evidence type="ECO:0000313" key="3">
    <source>
        <dbReference type="Proteomes" id="UP001141806"/>
    </source>
</evidence>
<feature type="compositionally biased region" description="Polar residues" evidence="1">
    <location>
        <begin position="76"/>
        <end position="88"/>
    </location>
</feature>
<dbReference type="OrthoDB" id="2020180at2759"/>
<dbReference type="PANTHER" id="PTHR31008">
    <property type="entry name" value="COP1-INTERACTING PROTEIN-RELATED"/>
    <property type="match status" value="1"/>
</dbReference>
<evidence type="ECO:0000256" key="1">
    <source>
        <dbReference type="SAM" id="MobiDB-lite"/>
    </source>
</evidence>
<name>A0A9Q0L2X5_9MAGN</name>
<evidence type="ECO:0000313" key="2">
    <source>
        <dbReference type="EMBL" id="KAJ4981502.1"/>
    </source>
</evidence>
<dbReference type="AlphaFoldDB" id="A0A9Q0L2X5"/>
<dbReference type="EMBL" id="JAMYWD010000001">
    <property type="protein sequence ID" value="KAJ4981502.1"/>
    <property type="molecule type" value="Genomic_DNA"/>
</dbReference>
<dbReference type="PANTHER" id="PTHR31008:SF0">
    <property type="entry name" value="CSL1"/>
    <property type="match status" value="1"/>
</dbReference>
<keyword evidence="3" id="KW-1185">Reference proteome</keyword>
<organism evidence="2 3">
    <name type="scientific">Protea cynaroides</name>
    <dbReference type="NCBI Taxonomy" id="273540"/>
    <lineage>
        <taxon>Eukaryota</taxon>
        <taxon>Viridiplantae</taxon>
        <taxon>Streptophyta</taxon>
        <taxon>Embryophyta</taxon>
        <taxon>Tracheophyta</taxon>
        <taxon>Spermatophyta</taxon>
        <taxon>Magnoliopsida</taxon>
        <taxon>Proteales</taxon>
        <taxon>Proteaceae</taxon>
        <taxon>Protea</taxon>
    </lineage>
</organism>
<sequence length="177" mass="19483">MLCSNSPRPEPGVISYAEGQISQGGYSITLRAPSSADAAWFTKATLEIFVRFVSTPEVLERVVTIEREISQIKTSVQPDELSNPTATGRTEEGNVVSADGYSKNATISSKLKSDSKGSDNVIQEENSKLRLQRLMETRKAVLRKEQAMAYARAFVAGFETDHINNLLHLLLLLELPV</sequence>
<protein>
    <submittedName>
        <fullName evidence="2">Uncharacterized protein</fullName>
    </submittedName>
</protein>
<reference evidence="2" key="1">
    <citation type="journal article" date="2023" name="Plant J.">
        <title>The genome of the king protea, Protea cynaroides.</title>
        <authorList>
            <person name="Chang J."/>
            <person name="Duong T.A."/>
            <person name="Schoeman C."/>
            <person name="Ma X."/>
            <person name="Roodt D."/>
            <person name="Barker N."/>
            <person name="Li Z."/>
            <person name="Van de Peer Y."/>
            <person name="Mizrachi E."/>
        </authorList>
    </citation>
    <scope>NUCLEOTIDE SEQUENCE</scope>
    <source>
        <tissue evidence="2">Young leaves</tissue>
    </source>
</reference>